<feature type="domain" description="Two component regulator three Y" evidence="1">
    <location>
        <begin position="30"/>
        <end position="91"/>
    </location>
</feature>
<dbReference type="RefSeq" id="WP_106063244.1">
    <property type="nucleotide sequence ID" value="NZ_PVXO01000032.1"/>
</dbReference>
<evidence type="ECO:0000313" key="3">
    <source>
        <dbReference type="Proteomes" id="UP000239706"/>
    </source>
</evidence>
<feature type="domain" description="Two component regulator three Y" evidence="1">
    <location>
        <begin position="315"/>
        <end position="377"/>
    </location>
</feature>
<dbReference type="EMBL" id="PVXO01000032">
    <property type="protein sequence ID" value="PRR79063.1"/>
    <property type="molecule type" value="Genomic_DNA"/>
</dbReference>
<dbReference type="Proteomes" id="UP000239706">
    <property type="component" value="Unassembled WGS sequence"/>
</dbReference>
<name>A0A2T0B5H4_9CLOT</name>
<comment type="caution">
    <text evidence="2">The sequence shown here is derived from an EMBL/GenBank/DDBJ whole genome shotgun (WGS) entry which is preliminary data.</text>
</comment>
<organism evidence="2 3">
    <name type="scientific">Clostridium liquoris</name>
    <dbReference type="NCBI Taxonomy" id="1289519"/>
    <lineage>
        <taxon>Bacteria</taxon>
        <taxon>Bacillati</taxon>
        <taxon>Bacillota</taxon>
        <taxon>Clostridia</taxon>
        <taxon>Eubacteriales</taxon>
        <taxon>Clostridiaceae</taxon>
        <taxon>Clostridium</taxon>
    </lineage>
</organism>
<feature type="domain" description="Two component regulator three Y" evidence="1">
    <location>
        <begin position="410"/>
        <end position="468"/>
    </location>
</feature>
<dbReference type="AlphaFoldDB" id="A0A2T0B5H4"/>
<dbReference type="InterPro" id="IPR011123">
    <property type="entry name" value="Y_Y_Y"/>
</dbReference>
<sequence length="668" mass="78477">MNEININFNLNSPQEKKKEIIIKAESIFEESLLYKFFIGCNGLWSTLQDFQENSSIKWFPEEDGKYTIMVQAKKLNSDKIFDYISRADFIIGKIEEKLISSIEIDKKELKIGEKLNITVNPNKVPIMYRYWLREEYNWNMIKDYSSDNNISLTTKKPGKNEVLVECKDIYSENNYDDFNKVEFNVLPLKGIEIKDFKCLSTELLCGSELVFQVDVSSEDNRTMLYKFIKIDSHGNFFCIQDYSTKRIVNYIENESGEYRILCCVRDMYSQKEYDDRAIISFNVKKYKEIEIKNFTTDKISPQICETEIFLKAVVYGGKDLLYRYIIDGNHGDDSGYIKNDSYQWITKMPGEYKITLWVKDSSFEGNYEAKKELYYVIDDKSKEPVNIDDIILDKGDKILVNDTLTIKVKASGGMDLRYSFIIKRNDEEKGTMVDYGTANWIRFTPEKAGKYQLEIRVRDKFSTRELDSHAVVYIEAGEYFPAIIDYVLYPLKEYFLCGDNIPVQVITKNTKDILVKYVLRINGHKAEESDYAFNKKYMFTPKCSGEYILQIYAKNNKSNELFDSKKDIRIIVNEALPVTNTKIKCNKNKICDNEPVIFSVENSGGKDNIYEFYLMEKNEWIKVQNYSKKNYYSFIPFSKSKYKILALCKSNYKKCAYEDYDIFQFFVE</sequence>
<feature type="domain" description="Two component regulator three Y" evidence="1">
    <location>
        <begin position="126"/>
        <end position="186"/>
    </location>
</feature>
<dbReference type="NCBIfam" id="NF010681">
    <property type="entry name" value="PRK14081.1"/>
    <property type="match status" value="1"/>
</dbReference>
<gene>
    <name evidence="2" type="ORF">CLLI_11040</name>
</gene>
<feature type="domain" description="Two component regulator three Y" evidence="1">
    <location>
        <begin position="218"/>
        <end position="284"/>
    </location>
</feature>
<keyword evidence="3" id="KW-1185">Reference proteome</keyword>
<evidence type="ECO:0000259" key="1">
    <source>
        <dbReference type="Pfam" id="PF07495"/>
    </source>
</evidence>
<proteinExistence type="predicted"/>
<protein>
    <submittedName>
        <fullName evidence="2">Y_Y_Y domain protein</fullName>
    </submittedName>
</protein>
<dbReference type="Pfam" id="PF07495">
    <property type="entry name" value="Y_Y_Y"/>
    <property type="match status" value="6"/>
</dbReference>
<dbReference type="OrthoDB" id="1925648at2"/>
<accession>A0A2T0B5H4</accession>
<evidence type="ECO:0000313" key="2">
    <source>
        <dbReference type="EMBL" id="PRR79063.1"/>
    </source>
</evidence>
<feature type="domain" description="Two component regulator three Y" evidence="1">
    <location>
        <begin position="509"/>
        <end position="572"/>
    </location>
</feature>
<reference evidence="2 3" key="1">
    <citation type="submission" date="2018-03" db="EMBL/GenBank/DDBJ databases">
        <title>Genome sequence of Clostridium liquoris DSM 100320.</title>
        <authorList>
            <person name="Poehlein A."/>
            <person name="Daniel R."/>
        </authorList>
    </citation>
    <scope>NUCLEOTIDE SEQUENCE [LARGE SCALE GENOMIC DNA]</scope>
    <source>
        <strain evidence="2 3">DSM 100320</strain>
    </source>
</reference>